<proteinExistence type="predicted"/>
<keyword evidence="4" id="KW-1185">Reference proteome</keyword>
<evidence type="ECO:0000313" key="3">
    <source>
        <dbReference type="EMBL" id="MFC7308468.1"/>
    </source>
</evidence>
<evidence type="ECO:0000256" key="1">
    <source>
        <dbReference type="ARBA" id="ARBA00023012"/>
    </source>
</evidence>
<keyword evidence="1" id="KW-0902">Two-component regulatory system</keyword>
<protein>
    <submittedName>
        <fullName evidence="3">BTAD domain-containing putative transcriptional regulator</fullName>
    </submittedName>
</protein>
<reference evidence="4" key="1">
    <citation type="journal article" date="2019" name="Int. J. Syst. Evol. Microbiol.">
        <title>The Global Catalogue of Microorganisms (GCM) 10K type strain sequencing project: providing services to taxonomists for standard genome sequencing and annotation.</title>
        <authorList>
            <consortium name="The Broad Institute Genomics Platform"/>
            <consortium name="The Broad Institute Genome Sequencing Center for Infectious Disease"/>
            <person name="Wu L."/>
            <person name="Ma J."/>
        </authorList>
    </citation>
    <scope>NUCLEOTIDE SEQUENCE [LARGE SCALE GENOMIC DNA]</scope>
    <source>
        <strain evidence="4">SYNS20</strain>
    </source>
</reference>
<sequence length="171" mass="19260">MRRTGTQYGIDSVLVRVDLWEFRAAVDAARQQPTDRVEKSAALERVVALYTGDFAEDIDAVWTVAPREALRREYLDALSALVRLSSGADPRHMLDLLERARELDRHNEAIYRDIARIQAQLGQHDAVIRTFQLLERALAELDTKPGRETVALFDALRSPSAGRRSASEDMG</sequence>
<dbReference type="InterPro" id="IPR005158">
    <property type="entry name" value="BTAD"/>
</dbReference>
<evidence type="ECO:0000313" key="4">
    <source>
        <dbReference type="Proteomes" id="UP001596523"/>
    </source>
</evidence>
<dbReference type="EMBL" id="JBHTCF010000016">
    <property type="protein sequence ID" value="MFC7308468.1"/>
    <property type="molecule type" value="Genomic_DNA"/>
</dbReference>
<comment type="caution">
    <text evidence="3">The sequence shown here is derived from an EMBL/GenBank/DDBJ whole genome shotgun (WGS) entry which is preliminary data.</text>
</comment>
<dbReference type="RefSeq" id="WP_381836491.1">
    <property type="nucleotide sequence ID" value="NZ_JBHTCF010000016.1"/>
</dbReference>
<evidence type="ECO:0000259" key="2">
    <source>
        <dbReference type="SMART" id="SM01043"/>
    </source>
</evidence>
<feature type="domain" description="Bacterial transcriptional activator" evidence="2">
    <location>
        <begin position="17"/>
        <end position="157"/>
    </location>
</feature>
<accession>A0ABW2JSU7</accession>
<dbReference type="PANTHER" id="PTHR35807">
    <property type="entry name" value="TRANSCRIPTIONAL REGULATOR REDD-RELATED"/>
    <property type="match status" value="1"/>
</dbReference>
<dbReference type="SUPFAM" id="SSF48452">
    <property type="entry name" value="TPR-like"/>
    <property type="match status" value="1"/>
</dbReference>
<dbReference type="SMART" id="SM01043">
    <property type="entry name" value="BTAD"/>
    <property type="match status" value="1"/>
</dbReference>
<dbReference type="PANTHER" id="PTHR35807:SF2">
    <property type="entry name" value="TRANSCRIPTIONAL ACTIVATOR DOMAIN"/>
    <property type="match status" value="1"/>
</dbReference>
<dbReference type="Pfam" id="PF03704">
    <property type="entry name" value="BTAD"/>
    <property type="match status" value="1"/>
</dbReference>
<dbReference type="Gene3D" id="1.25.40.10">
    <property type="entry name" value="Tetratricopeptide repeat domain"/>
    <property type="match status" value="1"/>
</dbReference>
<dbReference type="Proteomes" id="UP001596523">
    <property type="component" value="Unassembled WGS sequence"/>
</dbReference>
<dbReference type="InterPro" id="IPR051677">
    <property type="entry name" value="AfsR-DnrI-RedD_regulator"/>
</dbReference>
<dbReference type="InterPro" id="IPR011990">
    <property type="entry name" value="TPR-like_helical_dom_sf"/>
</dbReference>
<name>A0ABW2JSU7_9ACTN</name>
<gene>
    <name evidence="3" type="ORF">ACFQVC_30150</name>
</gene>
<organism evidence="3 4">
    <name type="scientific">Streptomyces monticola</name>
    <dbReference type="NCBI Taxonomy" id="2666263"/>
    <lineage>
        <taxon>Bacteria</taxon>
        <taxon>Bacillati</taxon>
        <taxon>Actinomycetota</taxon>
        <taxon>Actinomycetes</taxon>
        <taxon>Kitasatosporales</taxon>
        <taxon>Streptomycetaceae</taxon>
        <taxon>Streptomyces</taxon>
    </lineage>
</organism>